<feature type="compositionally biased region" description="Polar residues" evidence="1">
    <location>
        <begin position="28"/>
        <end position="37"/>
    </location>
</feature>
<keyword evidence="3" id="KW-1185">Reference proteome</keyword>
<dbReference type="EMBL" id="OA883203">
    <property type="protein sequence ID" value="CAD7278250.1"/>
    <property type="molecule type" value="Genomic_DNA"/>
</dbReference>
<feature type="non-terminal residue" evidence="2">
    <location>
        <position position="1"/>
    </location>
</feature>
<accession>A0A7R9BMT5</accession>
<dbReference type="EMBL" id="CAJPEX010001166">
    <property type="protein sequence ID" value="CAG0918402.1"/>
    <property type="molecule type" value="Genomic_DNA"/>
</dbReference>
<name>A0A7R9BMT5_9CRUS</name>
<gene>
    <name evidence="2" type="ORF">NMOB1V02_LOCUS5959</name>
</gene>
<evidence type="ECO:0000313" key="2">
    <source>
        <dbReference type="EMBL" id="CAD7278250.1"/>
    </source>
</evidence>
<dbReference type="Proteomes" id="UP000678499">
    <property type="component" value="Unassembled WGS sequence"/>
</dbReference>
<feature type="region of interest" description="Disordered" evidence="1">
    <location>
        <begin position="1"/>
        <end position="39"/>
    </location>
</feature>
<reference evidence="2" key="1">
    <citation type="submission" date="2020-11" db="EMBL/GenBank/DDBJ databases">
        <authorList>
            <person name="Tran Van P."/>
        </authorList>
    </citation>
    <scope>NUCLEOTIDE SEQUENCE</scope>
</reference>
<organism evidence="2">
    <name type="scientific">Notodromas monacha</name>
    <dbReference type="NCBI Taxonomy" id="399045"/>
    <lineage>
        <taxon>Eukaryota</taxon>
        <taxon>Metazoa</taxon>
        <taxon>Ecdysozoa</taxon>
        <taxon>Arthropoda</taxon>
        <taxon>Crustacea</taxon>
        <taxon>Oligostraca</taxon>
        <taxon>Ostracoda</taxon>
        <taxon>Podocopa</taxon>
        <taxon>Podocopida</taxon>
        <taxon>Cypridocopina</taxon>
        <taxon>Cypridoidea</taxon>
        <taxon>Cyprididae</taxon>
        <taxon>Notodromas</taxon>
    </lineage>
</organism>
<protein>
    <submittedName>
        <fullName evidence="2">Uncharacterized protein</fullName>
    </submittedName>
</protein>
<dbReference type="AlphaFoldDB" id="A0A7R9BMT5"/>
<feature type="compositionally biased region" description="Basic and acidic residues" evidence="1">
    <location>
        <begin position="1"/>
        <end position="18"/>
    </location>
</feature>
<evidence type="ECO:0000256" key="1">
    <source>
        <dbReference type="SAM" id="MobiDB-lite"/>
    </source>
</evidence>
<sequence length="78" mass="9327">MAPSDRNSDHWNVKRENEQLAEPIDYAENQQNDNSQPEEIHELSLERTNHQQLFRNVELQTTIINNRERLFLPMINNV</sequence>
<proteinExistence type="predicted"/>
<evidence type="ECO:0000313" key="3">
    <source>
        <dbReference type="Proteomes" id="UP000678499"/>
    </source>
</evidence>